<dbReference type="InterPro" id="IPR059221">
    <property type="entry name" value="Hypothethical_fimbrial"/>
</dbReference>
<evidence type="ECO:0000313" key="2">
    <source>
        <dbReference type="EMBL" id="KLY31104.1"/>
    </source>
</evidence>
<dbReference type="Proteomes" id="UP000254863">
    <property type="component" value="Unassembled WGS sequence"/>
</dbReference>
<evidence type="ECO:0000313" key="7">
    <source>
        <dbReference type="Proteomes" id="UP000036305"/>
    </source>
</evidence>
<evidence type="ECO:0000256" key="1">
    <source>
        <dbReference type="SAM" id="SignalP"/>
    </source>
</evidence>
<sequence length="186" mass="20609">MSMNQWIGMLLSAGMLLSGTVRAEECQITLSRTKIDYNQIRRDDIVSTTQNWHKLSEWEVNVNVSCSEMHQMAVLVQGSAGEKGRFLFGARGGVGLKVENITVDGKSYSAGKTVDQLNFTPESGTTSPLYVRNNEAVIAVENNVVPQGKQMSFRVMLFPVLNESMFSGNTDNTTIEADIAWRLLIK</sequence>
<dbReference type="EMBL" id="UGJR01000002">
    <property type="protein sequence ID" value="STR43578.1"/>
    <property type="molecule type" value="Genomic_DNA"/>
</dbReference>
<dbReference type="Proteomes" id="UP000234661">
    <property type="component" value="Unassembled WGS sequence"/>
</dbReference>
<feature type="chain" id="PRO_5015041068" description="Fimbrial protein" evidence="1">
    <location>
        <begin position="24"/>
        <end position="186"/>
    </location>
</feature>
<evidence type="ECO:0000313" key="3">
    <source>
        <dbReference type="EMBL" id="MDH0965289.1"/>
    </source>
</evidence>
<evidence type="ECO:0000313" key="8">
    <source>
        <dbReference type="Proteomes" id="UP000234661"/>
    </source>
</evidence>
<protein>
    <recommendedName>
        <fullName evidence="11">Fimbrial protein</fullName>
    </recommendedName>
</protein>
<dbReference type="EMBL" id="PIET01001036">
    <property type="protein sequence ID" value="PLM53163.1"/>
    <property type="molecule type" value="Genomic_DNA"/>
</dbReference>
<reference evidence="4 8" key="3">
    <citation type="submission" date="2018-01" db="EMBL/GenBank/DDBJ databases">
        <title>Genomic study of Klebsiella pneumoniae.</title>
        <authorList>
            <person name="Yang Y."/>
            <person name="Bicalho R."/>
        </authorList>
    </citation>
    <scope>NUCLEOTIDE SEQUENCE [LARGE SCALE GENOMIC DNA]</scope>
    <source>
        <strain evidence="4 8">A2</strain>
    </source>
</reference>
<comment type="caution">
    <text evidence="4">The sequence shown here is derived from an EMBL/GenBank/DDBJ whole genome shotgun (WGS) entry which is preliminary data.</text>
</comment>
<reference evidence="2 7" key="1">
    <citation type="submission" date="2015-06" db="EMBL/GenBank/DDBJ databases">
        <title>The Genome Sequence of None.</title>
        <authorList>
            <consortium name="The Broad Institute Genomics Platform"/>
            <consortium name="The Broad Institute Genome Sequencing Center for Infectious Disease"/>
            <person name="Earl A.M."/>
            <person name="Onderdonk A.B."/>
            <person name="Kirby J."/>
            <person name="Ferraro M.J."/>
            <person name="Huang S."/>
            <person name="Spencer M."/>
            <person name="Fodor A."/>
            <person name="Hooper D."/>
            <person name="Dekker J."/>
            <person name="O'Brien T."/>
            <person name="Quan V."/>
            <person name="Gombosev A."/>
            <person name="Delaney M."/>
            <person name="DuBois A."/>
            <person name="Ernst C."/>
            <person name="Kim D.S."/>
            <person name="Rossman W."/>
            <person name="Gohs F."/>
            <person name="Petruso H."/>
            <person name="Nozar T."/>
            <person name="Mougeot F."/>
            <person name="Manson-McGuire A."/>
            <person name="Young S."/>
            <person name="Abouelleil A."/>
            <person name="Cao P."/>
            <person name="Chapman S.B."/>
            <person name="Griggs A."/>
            <person name="Priest M."/>
            <person name="Shea T."/>
            <person name="Wortman I."/>
            <person name="Wortman J.R."/>
            <person name="Nusbaum C."/>
            <person name="Birren B."/>
        </authorList>
    </citation>
    <scope>NUCLEOTIDE SEQUENCE [LARGE SCALE GENOMIC DNA]</scope>
    <source>
        <strain evidence="2 7">MGH87</strain>
    </source>
</reference>
<name>A0A0J2H985_9ENTR</name>
<dbReference type="Proteomes" id="UP001159937">
    <property type="component" value="Unassembled WGS sequence"/>
</dbReference>
<dbReference type="EMBL" id="JAOCBF010000031">
    <property type="protein sequence ID" value="MDH0965289.1"/>
    <property type="molecule type" value="Genomic_DNA"/>
</dbReference>
<proteinExistence type="predicted"/>
<accession>A0A0J2H985</accession>
<evidence type="ECO:0008006" key="11">
    <source>
        <dbReference type="Google" id="ProtNLM"/>
    </source>
</evidence>
<feature type="signal peptide" evidence="1">
    <location>
        <begin position="1"/>
        <end position="23"/>
    </location>
</feature>
<dbReference type="AlphaFoldDB" id="A0A0J2H985"/>
<reference evidence="4 8" key="2">
    <citation type="submission" date="2017-11" db="EMBL/GenBank/DDBJ databases">
        <authorList>
            <person name="Han C.G."/>
        </authorList>
    </citation>
    <scope>NUCLEOTIDE SEQUENCE [LARGE SCALE GENOMIC DNA]</scope>
    <source>
        <strain evidence="4 8">A2</strain>
    </source>
</reference>
<evidence type="ECO:0000313" key="9">
    <source>
        <dbReference type="Proteomes" id="UP000254863"/>
    </source>
</evidence>
<evidence type="ECO:0000313" key="6">
    <source>
        <dbReference type="EMBL" id="STW71629.1"/>
    </source>
</evidence>
<evidence type="ECO:0000313" key="5">
    <source>
        <dbReference type="EMBL" id="STR43578.1"/>
    </source>
</evidence>
<gene>
    <name evidence="4" type="ORF">CWM85_25730</name>
    <name evidence="3" type="ORF">N5C89_20855</name>
    <name evidence="6" type="ORF">NCTC11685_04975</name>
    <name evidence="5" type="ORF">NCTC11694_04855</name>
    <name evidence="2" type="ORF">SK91_03395</name>
</gene>
<organism evidence="4 8">
    <name type="scientific">Klebsiella michiganensis</name>
    <dbReference type="NCBI Taxonomy" id="1134687"/>
    <lineage>
        <taxon>Bacteria</taxon>
        <taxon>Pseudomonadati</taxon>
        <taxon>Pseudomonadota</taxon>
        <taxon>Gammaproteobacteria</taxon>
        <taxon>Enterobacterales</taxon>
        <taxon>Enterobacteriaceae</taxon>
        <taxon>Klebsiella/Raoultella group</taxon>
        <taxon>Klebsiella</taxon>
    </lineage>
</organism>
<dbReference type="Proteomes" id="UP000255050">
    <property type="component" value="Unassembled WGS sequence"/>
</dbReference>
<dbReference type="Proteomes" id="UP000036305">
    <property type="component" value="Unassembled WGS sequence"/>
</dbReference>
<evidence type="ECO:0000313" key="10">
    <source>
        <dbReference type="Proteomes" id="UP000255050"/>
    </source>
</evidence>
<reference evidence="3" key="5">
    <citation type="submission" date="2022-09" db="EMBL/GenBank/DDBJ databases">
        <title>Intensive care unit water sources are persistently colonized with multi-drug resistant bacteria and are the site of extensive horizontal gene transfer of antibiotic resistance genes.</title>
        <authorList>
            <person name="Diorio-Toth L."/>
        </authorList>
    </citation>
    <scope>NUCLEOTIDE SEQUENCE</scope>
    <source>
        <strain evidence="3">GD03918</strain>
    </source>
</reference>
<keyword evidence="1" id="KW-0732">Signal</keyword>
<dbReference type="EMBL" id="UGMS01000002">
    <property type="protein sequence ID" value="STW71629.1"/>
    <property type="molecule type" value="Genomic_DNA"/>
</dbReference>
<reference evidence="9 10" key="4">
    <citation type="submission" date="2018-06" db="EMBL/GenBank/DDBJ databases">
        <authorList>
            <consortium name="Pathogen Informatics"/>
            <person name="Doyle S."/>
        </authorList>
    </citation>
    <scope>NUCLEOTIDE SEQUENCE [LARGE SCALE GENOMIC DNA]</scope>
    <source>
        <strain evidence="6 9">NCTC11685</strain>
        <strain evidence="5 10">NCTC11694</strain>
    </source>
</reference>
<dbReference type="EMBL" id="LEUS01000021">
    <property type="protein sequence ID" value="KLY31104.1"/>
    <property type="molecule type" value="Genomic_DNA"/>
</dbReference>
<keyword evidence="7" id="KW-1185">Reference proteome</keyword>
<dbReference type="NCBIfam" id="NF011829">
    <property type="entry name" value="PRK15301.1"/>
    <property type="match status" value="1"/>
</dbReference>
<evidence type="ECO:0000313" key="4">
    <source>
        <dbReference type="EMBL" id="PLM53163.1"/>
    </source>
</evidence>
<dbReference type="RefSeq" id="WP_032751484.1">
    <property type="nucleotide sequence ID" value="NZ_CABGLD010000004.1"/>
</dbReference>